<feature type="transmembrane region" description="Helical" evidence="1">
    <location>
        <begin position="137"/>
        <end position="153"/>
    </location>
</feature>
<sequence length="205" mass="23560">MKTTLSTLFATIAWLAVLTQYYLMIENRVASIFETTIRFFSFFTILTNLLVAIYFTLSLIRKKNGSLSIIHKPGTLTAVTVYITIVGLVYQIILRPIWDPKGLQMIVNELLHSVIPVLVIIFWYLYEEKIPVTYQQIPKWLIYPLIYLIYILIRGDFSNFYPYPFVDVASLGLSKVLTNSAGLIVLFICISALYIKLGKTVMNKK</sequence>
<dbReference type="InterPro" id="IPR049713">
    <property type="entry name" value="Pr6Pr-like"/>
</dbReference>
<dbReference type="OrthoDB" id="9809977at2"/>
<gene>
    <name evidence="2" type="ORF">FDK13_32440</name>
</gene>
<evidence type="ECO:0000313" key="2">
    <source>
        <dbReference type="EMBL" id="TKT86227.1"/>
    </source>
</evidence>
<feature type="transmembrane region" description="Helical" evidence="1">
    <location>
        <begin position="69"/>
        <end position="93"/>
    </location>
</feature>
<feature type="transmembrane region" description="Helical" evidence="1">
    <location>
        <begin position="105"/>
        <end position="125"/>
    </location>
</feature>
<dbReference type="NCBIfam" id="NF038065">
    <property type="entry name" value="Pr6Pr"/>
    <property type="match status" value="1"/>
</dbReference>
<evidence type="ECO:0008006" key="4">
    <source>
        <dbReference type="Google" id="ProtNLM"/>
    </source>
</evidence>
<feature type="transmembrane region" description="Helical" evidence="1">
    <location>
        <begin position="173"/>
        <end position="195"/>
    </location>
</feature>
<dbReference type="AlphaFoldDB" id="A0A4U6CRW5"/>
<accession>A0A4U6CRW5</accession>
<keyword evidence="1" id="KW-0812">Transmembrane</keyword>
<evidence type="ECO:0000256" key="1">
    <source>
        <dbReference type="SAM" id="Phobius"/>
    </source>
</evidence>
<dbReference type="RefSeq" id="WP_137344184.1">
    <property type="nucleotide sequence ID" value="NZ_BSQH01000027.1"/>
</dbReference>
<protein>
    <recommendedName>
        <fullName evidence="4">Pr6Pr family membrane protein</fullName>
    </recommendedName>
</protein>
<comment type="caution">
    <text evidence="2">The sequence shown here is derived from an EMBL/GenBank/DDBJ whole genome shotgun (WGS) entry which is preliminary data.</text>
</comment>
<proteinExistence type="predicted"/>
<organism evidence="2 3">
    <name type="scientific">Dyadobacter frigoris</name>
    <dbReference type="NCBI Taxonomy" id="2576211"/>
    <lineage>
        <taxon>Bacteria</taxon>
        <taxon>Pseudomonadati</taxon>
        <taxon>Bacteroidota</taxon>
        <taxon>Cytophagia</taxon>
        <taxon>Cytophagales</taxon>
        <taxon>Spirosomataceae</taxon>
        <taxon>Dyadobacter</taxon>
    </lineage>
</organism>
<reference evidence="2 3" key="1">
    <citation type="submission" date="2019-05" db="EMBL/GenBank/DDBJ databases">
        <title>Dyadobacter AR-3-8 sp. nov., isolated from arctic soil.</title>
        <authorList>
            <person name="Chaudhary D.K."/>
        </authorList>
    </citation>
    <scope>NUCLEOTIDE SEQUENCE [LARGE SCALE GENOMIC DNA]</scope>
    <source>
        <strain evidence="2 3">AR-3-8</strain>
    </source>
</reference>
<evidence type="ECO:0000313" key="3">
    <source>
        <dbReference type="Proteomes" id="UP000304900"/>
    </source>
</evidence>
<keyword evidence="1" id="KW-1133">Transmembrane helix</keyword>
<dbReference type="EMBL" id="SZVO01000025">
    <property type="protein sequence ID" value="TKT86227.1"/>
    <property type="molecule type" value="Genomic_DNA"/>
</dbReference>
<keyword evidence="1" id="KW-0472">Membrane</keyword>
<name>A0A4U6CRW5_9BACT</name>
<keyword evidence="3" id="KW-1185">Reference proteome</keyword>
<feature type="transmembrane region" description="Helical" evidence="1">
    <location>
        <begin position="35"/>
        <end position="57"/>
    </location>
</feature>
<dbReference type="Proteomes" id="UP000304900">
    <property type="component" value="Unassembled WGS sequence"/>
</dbReference>